<gene>
    <name evidence="2" type="ORF">ACFFVI_10085</name>
</gene>
<evidence type="ECO:0000256" key="1">
    <source>
        <dbReference type="ARBA" id="ARBA00023002"/>
    </source>
</evidence>
<proteinExistence type="predicted"/>
<keyword evidence="1" id="KW-0560">Oxidoreductase</keyword>
<dbReference type="EMBL" id="JBHMDM010000005">
    <property type="protein sequence ID" value="MFB9377321.1"/>
    <property type="molecule type" value="Genomic_DNA"/>
</dbReference>
<dbReference type="InterPro" id="IPR036291">
    <property type="entry name" value="NAD(P)-bd_dom_sf"/>
</dbReference>
<comment type="caution">
    <text evidence="2">The sequence shown here is derived from an EMBL/GenBank/DDBJ whole genome shotgun (WGS) entry which is preliminary data.</text>
</comment>
<dbReference type="RefSeq" id="WP_380139238.1">
    <property type="nucleotide sequence ID" value="NZ_JBHLUI010000010.1"/>
</dbReference>
<organism evidence="2 3">
    <name type="scientific">Kineococcus gynurae</name>
    <dbReference type="NCBI Taxonomy" id="452979"/>
    <lineage>
        <taxon>Bacteria</taxon>
        <taxon>Bacillati</taxon>
        <taxon>Actinomycetota</taxon>
        <taxon>Actinomycetes</taxon>
        <taxon>Kineosporiales</taxon>
        <taxon>Kineosporiaceae</taxon>
        <taxon>Kineococcus</taxon>
    </lineage>
</organism>
<dbReference type="Proteomes" id="UP001589748">
    <property type="component" value="Unassembled WGS sequence"/>
</dbReference>
<dbReference type="NCBIfam" id="NF004846">
    <property type="entry name" value="PRK06197.1"/>
    <property type="match status" value="1"/>
</dbReference>
<evidence type="ECO:0000313" key="2">
    <source>
        <dbReference type="EMBL" id="MFB9377321.1"/>
    </source>
</evidence>
<dbReference type="SUPFAM" id="SSF51735">
    <property type="entry name" value="NAD(P)-binding Rossmann-fold domains"/>
    <property type="match status" value="1"/>
</dbReference>
<dbReference type="PANTHER" id="PTHR43157:SF31">
    <property type="entry name" value="PHOSPHATIDYLINOSITOL-GLYCAN BIOSYNTHESIS CLASS F PROTEIN"/>
    <property type="match status" value="1"/>
</dbReference>
<name>A0ABV5LTF6_9ACTN</name>
<dbReference type="PANTHER" id="PTHR43157">
    <property type="entry name" value="PHOSPHATIDYLINOSITOL-GLYCAN BIOSYNTHESIS CLASS F PROTEIN-RELATED"/>
    <property type="match status" value="1"/>
</dbReference>
<protein>
    <submittedName>
        <fullName evidence="2">Oxidoreductase</fullName>
    </submittedName>
</protein>
<dbReference type="Pfam" id="PF00106">
    <property type="entry name" value="adh_short"/>
    <property type="match status" value="1"/>
</dbReference>
<sequence>MTTGAGTAVGAGAWTPDAMGDQSGRTVLVTGANSGLGFHVATEFARRGADVLLACRNAERARAALARLDAEVADSGRRARAEVVQLDTADLASVRRAADIVLDNRSSIDVLVNNAGVMVPPLSRTADGFELQVGTNHLGHFAFTGRLLPALLAGDGARVVSVSSVAHRFNPLDRENYQSETSYSKWHAYGQSKLSNLLFALELNRRAGAAGAPITSVAAHPGVSDTNLWKSTPLGGSKLGEKLGGVVNKALGHPSDVAAWPLERAATEPDLLGGEFFGPDGFMQWRGFPVHVPAAPHGYDPSAAAWLWARSVEWTGVDFAALGSR</sequence>
<keyword evidence="3" id="KW-1185">Reference proteome</keyword>
<reference evidence="2 3" key="1">
    <citation type="submission" date="2024-09" db="EMBL/GenBank/DDBJ databases">
        <authorList>
            <person name="Sun Q."/>
            <person name="Mori K."/>
        </authorList>
    </citation>
    <scope>NUCLEOTIDE SEQUENCE [LARGE SCALE GENOMIC DNA]</scope>
    <source>
        <strain evidence="2 3">TISTR 1856</strain>
    </source>
</reference>
<accession>A0ABV5LTF6</accession>
<dbReference type="PRINTS" id="PR00081">
    <property type="entry name" value="GDHRDH"/>
</dbReference>
<dbReference type="Gene3D" id="3.40.50.720">
    <property type="entry name" value="NAD(P)-binding Rossmann-like Domain"/>
    <property type="match status" value="1"/>
</dbReference>
<dbReference type="InterPro" id="IPR002347">
    <property type="entry name" value="SDR_fam"/>
</dbReference>
<evidence type="ECO:0000313" key="3">
    <source>
        <dbReference type="Proteomes" id="UP001589748"/>
    </source>
</evidence>